<accession>A0A4Y7QBH6</accession>
<feature type="region of interest" description="Disordered" evidence="1">
    <location>
        <begin position="219"/>
        <end position="254"/>
    </location>
</feature>
<organism evidence="3 4">
    <name type="scientific">Rickenella mellea</name>
    <dbReference type="NCBI Taxonomy" id="50990"/>
    <lineage>
        <taxon>Eukaryota</taxon>
        <taxon>Fungi</taxon>
        <taxon>Dikarya</taxon>
        <taxon>Basidiomycota</taxon>
        <taxon>Agaricomycotina</taxon>
        <taxon>Agaricomycetes</taxon>
        <taxon>Hymenochaetales</taxon>
        <taxon>Rickenellaceae</taxon>
        <taxon>Rickenella</taxon>
    </lineage>
</organism>
<gene>
    <name evidence="3" type="ORF">BD410DRAFT_88377</name>
</gene>
<evidence type="ECO:0008006" key="5">
    <source>
        <dbReference type="Google" id="ProtNLM"/>
    </source>
</evidence>
<evidence type="ECO:0000256" key="1">
    <source>
        <dbReference type="SAM" id="MobiDB-lite"/>
    </source>
</evidence>
<sequence length="254" mass="26967">MSLSSPINFLPLAPIVPCQPYTFTFTYTETDERHVEGETNMFTAGVFNASTGANMLTLTNGGAVYPGYWQFDWNPVKASAGVYYITASVVSTSNVTYKPMLQPFTIEAGSDESCINAAVTEAPISLVLSSGATVAPVTVTGFAAPSSTSIVEAGSSTGRRTGAIAGLTIGIIAILFGLLAAILFVRRRRAARAQKAQVPELPTYVPELPAYAAVVPVMTEKEKDTDRKSAIGPLSDYDRESLRSVPPSYHLGDV</sequence>
<evidence type="ECO:0000256" key="2">
    <source>
        <dbReference type="SAM" id="Phobius"/>
    </source>
</evidence>
<protein>
    <recommendedName>
        <fullName evidence="5">Mid2 domain-containing protein</fullName>
    </recommendedName>
</protein>
<name>A0A4Y7QBH6_9AGAM</name>
<dbReference type="Proteomes" id="UP000294933">
    <property type="component" value="Unassembled WGS sequence"/>
</dbReference>
<dbReference type="EMBL" id="ML170166">
    <property type="protein sequence ID" value="TDL24422.1"/>
    <property type="molecule type" value="Genomic_DNA"/>
</dbReference>
<keyword evidence="2" id="KW-0472">Membrane</keyword>
<feature type="transmembrane region" description="Helical" evidence="2">
    <location>
        <begin position="163"/>
        <end position="185"/>
    </location>
</feature>
<keyword evidence="2" id="KW-0812">Transmembrane</keyword>
<evidence type="ECO:0000313" key="4">
    <source>
        <dbReference type="Proteomes" id="UP000294933"/>
    </source>
</evidence>
<evidence type="ECO:0000313" key="3">
    <source>
        <dbReference type="EMBL" id="TDL24422.1"/>
    </source>
</evidence>
<keyword evidence="2" id="KW-1133">Transmembrane helix</keyword>
<feature type="compositionally biased region" description="Basic and acidic residues" evidence="1">
    <location>
        <begin position="219"/>
        <end position="229"/>
    </location>
</feature>
<keyword evidence="4" id="KW-1185">Reference proteome</keyword>
<reference evidence="3 4" key="1">
    <citation type="submission" date="2018-06" db="EMBL/GenBank/DDBJ databases">
        <title>A transcriptomic atlas of mushroom development highlights an independent origin of complex multicellularity.</title>
        <authorList>
            <consortium name="DOE Joint Genome Institute"/>
            <person name="Krizsan K."/>
            <person name="Almasi E."/>
            <person name="Merenyi Z."/>
            <person name="Sahu N."/>
            <person name="Viragh M."/>
            <person name="Koszo T."/>
            <person name="Mondo S."/>
            <person name="Kiss B."/>
            <person name="Balint B."/>
            <person name="Kues U."/>
            <person name="Barry K."/>
            <person name="Hegedus J.C."/>
            <person name="Henrissat B."/>
            <person name="Johnson J."/>
            <person name="Lipzen A."/>
            <person name="Ohm R."/>
            <person name="Nagy I."/>
            <person name="Pangilinan J."/>
            <person name="Yan J."/>
            <person name="Xiong Y."/>
            <person name="Grigoriev I.V."/>
            <person name="Hibbett D.S."/>
            <person name="Nagy L.G."/>
        </authorList>
    </citation>
    <scope>NUCLEOTIDE SEQUENCE [LARGE SCALE GENOMIC DNA]</scope>
    <source>
        <strain evidence="3 4">SZMC22713</strain>
    </source>
</reference>
<dbReference type="VEuPathDB" id="FungiDB:BD410DRAFT_88377"/>
<dbReference type="AlphaFoldDB" id="A0A4Y7QBH6"/>
<proteinExistence type="predicted"/>